<accession>D7MQW9</accession>
<dbReference type="InterPro" id="IPR039313">
    <property type="entry name" value="HIT4"/>
</dbReference>
<dbReference type="PANTHER" id="PTHR33704">
    <property type="entry name" value="PROTEIN HEAT INTOLERANT 4-RELATED"/>
    <property type="match status" value="1"/>
</dbReference>
<feature type="non-terminal residue" evidence="1">
    <location>
        <position position="1"/>
    </location>
</feature>
<organism evidence="2">
    <name type="scientific">Arabidopsis lyrata subsp. lyrata</name>
    <name type="common">Lyre-leaved rock-cress</name>
    <dbReference type="NCBI Taxonomy" id="81972"/>
    <lineage>
        <taxon>Eukaryota</taxon>
        <taxon>Viridiplantae</taxon>
        <taxon>Streptophyta</taxon>
        <taxon>Embryophyta</taxon>
        <taxon>Tracheophyta</taxon>
        <taxon>Spermatophyta</taxon>
        <taxon>Magnoliopsida</taxon>
        <taxon>eudicotyledons</taxon>
        <taxon>Gunneridae</taxon>
        <taxon>Pentapetalae</taxon>
        <taxon>rosids</taxon>
        <taxon>malvids</taxon>
        <taxon>Brassicales</taxon>
        <taxon>Brassicaceae</taxon>
        <taxon>Camelineae</taxon>
        <taxon>Arabidopsis</taxon>
    </lineage>
</organism>
<dbReference type="HOGENOM" id="CLU_2580808_0_0_1"/>
<keyword evidence="2" id="KW-1185">Reference proteome</keyword>
<dbReference type="Gramene" id="Al_scaffold_0008_1479">
    <property type="protein sequence ID" value="Al_scaffold_0008_1479"/>
    <property type="gene ID" value="Al_scaffold_0008_1479"/>
</dbReference>
<protein>
    <submittedName>
        <fullName evidence="1">Predicted protein</fullName>
    </submittedName>
</protein>
<dbReference type="PANTHER" id="PTHR33704:SF1">
    <property type="entry name" value="PROTEIN HEAT INTOLERANT 4-RELATED"/>
    <property type="match status" value="1"/>
</dbReference>
<gene>
    <name evidence="1" type="ORF">ARALYDRAFT_684659</name>
</gene>
<evidence type="ECO:0000313" key="1">
    <source>
        <dbReference type="EMBL" id="EFH42099.1"/>
    </source>
</evidence>
<dbReference type="Proteomes" id="UP000008694">
    <property type="component" value="Unassembled WGS sequence"/>
</dbReference>
<sequence>VKAEAIGGDLSTSVSSSRRDPHIHRSASLEDLWKVVSPVEIEWEEVDIFYKCNWQFKSLEKALEGGMLYGKKVFVFVTPER</sequence>
<dbReference type="GO" id="GO:1900034">
    <property type="term" value="P:regulation of cellular response to heat"/>
    <property type="evidence" value="ECO:0007669"/>
    <property type="project" value="InterPro"/>
</dbReference>
<evidence type="ECO:0000313" key="2">
    <source>
        <dbReference type="Proteomes" id="UP000008694"/>
    </source>
</evidence>
<name>D7MQW9_ARALL</name>
<dbReference type="AlphaFoldDB" id="D7MQW9"/>
<proteinExistence type="predicted"/>
<reference evidence="2" key="1">
    <citation type="journal article" date="2011" name="Nat. Genet.">
        <title>The Arabidopsis lyrata genome sequence and the basis of rapid genome size change.</title>
        <authorList>
            <person name="Hu T.T."/>
            <person name="Pattyn P."/>
            <person name="Bakker E.G."/>
            <person name="Cao J."/>
            <person name="Cheng J.-F."/>
            <person name="Clark R.M."/>
            <person name="Fahlgren N."/>
            <person name="Fawcett J.A."/>
            <person name="Grimwood J."/>
            <person name="Gundlach H."/>
            <person name="Haberer G."/>
            <person name="Hollister J.D."/>
            <person name="Ossowski S."/>
            <person name="Ottilar R.P."/>
            <person name="Salamov A.A."/>
            <person name="Schneeberger K."/>
            <person name="Spannagl M."/>
            <person name="Wang X."/>
            <person name="Yang L."/>
            <person name="Nasrallah M.E."/>
            <person name="Bergelson J."/>
            <person name="Carrington J.C."/>
            <person name="Gaut B.S."/>
            <person name="Schmutz J."/>
            <person name="Mayer K.F.X."/>
            <person name="Van de Peer Y."/>
            <person name="Grigoriev I.V."/>
            <person name="Nordborg M."/>
            <person name="Weigel D."/>
            <person name="Guo Y.-L."/>
        </authorList>
    </citation>
    <scope>NUCLEOTIDE SEQUENCE [LARGE SCALE GENOMIC DNA]</scope>
    <source>
        <strain evidence="2">cv. MN47</strain>
    </source>
</reference>
<dbReference type="STRING" id="81972.D7MQW9"/>
<dbReference type="EMBL" id="GL348720">
    <property type="protein sequence ID" value="EFH42099.1"/>
    <property type="molecule type" value="Genomic_DNA"/>
</dbReference>